<feature type="region of interest" description="Disordered" evidence="2">
    <location>
        <begin position="476"/>
        <end position="503"/>
    </location>
</feature>
<dbReference type="STRING" id="1684307.A0A316U1Q0"/>
<feature type="region of interest" description="Disordered" evidence="2">
    <location>
        <begin position="89"/>
        <end position="108"/>
    </location>
</feature>
<feature type="compositionally biased region" description="Low complexity" evidence="2">
    <location>
        <begin position="1144"/>
        <end position="1156"/>
    </location>
</feature>
<protein>
    <submittedName>
        <fullName evidence="3">Uncharacterized protein</fullName>
    </submittedName>
</protein>
<feature type="compositionally biased region" description="Basic and acidic residues" evidence="2">
    <location>
        <begin position="529"/>
        <end position="546"/>
    </location>
</feature>
<organism evidence="3 4">
    <name type="scientific">Pseudomicrostroma glucosiphilum</name>
    <dbReference type="NCBI Taxonomy" id="1684307"/>
    <lineage>
        <taxon>Eukaryota</taxon>
        <taxon>Fungi</taxon>
        <taxon>Dikarya</taxon>
        <taxon>Basidiomycota</taxon>
        <taxon>Ustilaginomycotina</taxon>
        <taxon>Exobasidiomycetes</taxon>
        <taxon>Microstromatales</taxon>
        <taxon>Microstromatales incertae sedis</taxon>
        <taxon>Pseudomicrostroma</taxon>
    </lineage>
</organism>
<dbReference type="Proteomes" id="UP000245942">
    <property type="component" value="Unassembled WGS sequence"/>
</dbReference>
<feature type="region of interest" description="Disordered" evidence="2">
    <location>
        <begin position="1"/>
        <end position="63"/>
    </location>
</feature>
<feature type="coiled-coil region" evidence="1">
    <location>
        <begin position="955"/>
        <end position="998"/>
    </location>
</feature>
<dbReference type="GeneID" id="37017143"/>
<feature type="region of interest" description="Disordered" evidence="2">
    <location>
        <begin position="768"/>
        <end position="880"/>
    </location>
</feature>
<feature type="compositionally biased region" description="Basic and acidic residues" evidence="2">
    <location>
        <begin position="912"/>
        <end position="923"/>
    </location>
</feature>
<feature type="region of interest" description="Disordered" evidence="2">
    <location>
        <begin position="681"/>
        <end position="701"/>
    </location>
</feature>
<sequence length="1426" mass="154458">MRASTSASHLSHADGIESGSARTHVAANGTRMVGSSSAHQLSYPQDNAERKPRFHHKPTRRQNARMQLAAALIEADNEQILHKAEALRAEQEAREEDDLACPGLGPSPLPEPKLACQSVLFKPWRDGFEVDQDEGEPGGGEASFATPLGEPDIPLRRSTKRIQEIQTNRRPSSVDFLGIKLPGESSERLKVSHSAPVSGVGFSVGWGVDRFLSEDALKSLAELHEHSKRQATPDESTPASLEAGEQATSHQRSASVGPSVPSTERTFSGTQPRFRRSQSDASVLAEGSRSRGYDLRLLARIKAYREGQNDDQRDDEALDIAAPHLSPLSASDGIRMQLADTQADLMLQQPSIKRPQGSDLLRGDSMAGVGSFSPERRLSFVGAPVVLPELGFDSSIPLASQRSGLSNALKQPEVDSLTRPAHNTADFGNVVALQGDLYTALALAESPYPGSYRRFHRSPTFGALESLSPPMPPLQLSAPVEPLSGLDDQRRGSMSPEQGLSTRELQALARQSHFPDSYGIFVPPPSSEEEVKTDRARTRGSYRTDRPVGGTDRGPAAAASDVWPADRSPGRLRRALRPVTGLFSSAAMSTPPHDQLEERVSGRRREPDLSSSKWNPKKGKVRRDITDEQGEPGNGDQTLRELTSTEQSHQEGRSDELGLYSTPELMAFKEEERYDAVTNQEPDVDDDYISPPQKGPLKPKGVDAWLPQILVTPEPLEHTVQMPRTRLSDGTTVAATVVPILAPPGIGRRSNMASTALFRNGLVHNEEEKEGWGWELSSAPRPLQRSEEVDSDQLSSSEQGPPVKPKLTRKEAKARQKRKRARALRREKRAEADAAGQTYEEAGVPEDSPLEDASLSEDSASDNTDFENREEELFVDEQSKPAGKLFGKSLLDVAQERQEEKKAVTRYYGQRDLGDSISQKDGDTASIAPSSAGQSFRDNPFGFNDTRERMRAALGVDANWEREMAERRIKDAEEEEEMAAVRAAAALLQQEKEAKRQRKRKIFGRRNKFGGDDQLGVSGKEACQFVPEMATEAEAAVSSERAQEPKAIESSAPEPDLDADDTLQPGGIGQEQAPEPPAITQPPRIEIGLSSPPQLRSAAGRGVSAWHPASSGSSDESDSESEAGKPKRVLRESSSARLLGPNDSSLRLLQMSRRSSTGQINKTAESADSSDDEVPLSVIKRRTVSSNAVPQRGDASSSDEEVPLAQLRSKWPVKKAPSHASSSCVENRKSDEQGNAVDSEEDRPLGQRHSMLALSTFQQLHKGTLRASDRRSASESSDDDAPLGASHPQAAIIAQQAALIKQLQAETNFHRQSAFLAASASMAAMPFLPPTMTSVPSRMGMAPVPTPSLPDLRAAYLATNSLPRSPSIGNFPSSETRMSHLNAGTTLPIAAQATMDGAAGIDQWRNGVLPGSATPSSLTTTTHSSA</sequence>
<feature type="compositionally biased region" description="Polar residues" evidence="2">
    <location>
        <begin position="927"/>
        <end position="937"/>
    </location>
</feature>
<feature type="compositionally biased region" description="Polar residues" evidence="2">
    <location>
        <begin position="246"/>
        <end position="271"/>
    </location>
</feature>
<feature type="compositionally biased region" description="Basic residues" evidence="2">
    <location>
        <begin position="815"/>
        <end position="827"/>
    </location>
</feature>
<feature type="region of interest" description="Disordered" evidence="2">
    <location>
        <begin position="128"/>
        <end position="157"/>
    </location>
</feature>
<feature type="region of interest" description="Disordered" evidence="2">
    <location>
        <begin position="583"/>
        <end position="661"/>
    </location>
</feature>
<feature type="compositionally biased region" description="Basic and acidic residues" evidence="2">
    <location>
        <begin position="1122"/>
        <end position="1131"/>
    </location>
</feature>
<feature type="region of interest" description="Disordered" evidence="2">
    <location>
        <begin position="1407"/>
        <end position="1426"/>
    </location>
</feature>
<evidence type="ECO:0000313" key="4">
    <source>
        <dbReference type="Proteomes" id="UP000245942"/>
    </source>
</evidence>
<keyword evidence="1" id="KW-0175">Coiled coil</keyword>
<feature type="compositionally biased region" description="Polar residues" evidence="2">
    <location>
        <begin position="635"/>
        <end position="647"/>
    </location>
</feature>
<feature type="compositionally biased region" description="Basic and acidic residues" evidence="2">
    <location>
        <begin position="594"/>
        <end position="608"/>
    </location>
</feature>
<proteinExistence type="predicted"/>
<feature type="compositionally biased region" description="Polar residues" evidence="2">
    <location>
        <begin position="33"/>
        <end position="45"/>
    </location>
</feature>
<evidence type="ECO:0000256" key="1">
    <source>
        <dbReference type="SAM" id="Coils"/>
    </source>
</evidence>
<reference evidence="3 4" key="1">
    <citation type="journal article" date="2018" name="Mol. Biol. Evol.">
        <title>Broad Genomic Sampling Reveals a Smut Pathogenic Ancestry of the Fungal Clade Ustilaginomycotina.</title>
        <authorList>
            <person name="Kijpornyongpan T."/>
            <person name="Mondo S.J."/>
            <person name="Barry K."/>
            <person name="Sandor L."/>
            <person name="Lee J."/>
            <person name="Lipzen A."/>
            <person name="Pangilinan J."/>
            <person name="LaButti K."/>
            <person name="Hainaut M."/>
            <person name="Henrissat B."/>
            <person name="Grigoriev I.V."/>
            <person name="Spatafora J.W."/>
            <person name="Aime M.C."/>
        </authorList>
    </citation>
    <scope>NUCLEOTIDE SEQUENCE [LARGE SCALE GENOMIC DNA]</scope>
    <source>
        <strain evidence="3 4">MCA 4718</strain>
    </source>
</reference>
<feature type="compositionally biased region" description="Low complexity" evidence="2">
    <location>
        <begin position="1412"/>
        <end position="1426"/>
    </location>
</feature>
<accession>A0A316U1Q0</accession>
<feature type="region of interest" description="Disordered" evidence="2">
    <location>
        <begin position="515"/>
        <end position="569"/>
    </location>
</feature>
<feature type="region of interest" description="Disordered" evidence="2">
    <location>
        <begin position="897"/>
        <end position="944"/>
    </location>
</feature>
<feature type="compositionally biased region" description="Polar residues" evidence="2">
    <location>
        <begin position="1157"/>
        <end position="1167"/>
    </location>
</feature>
<gene>
    <name evidence="3" type="ORF">BCV69DRAFT_62674</name>
</gene>
<evidence type="ECO:0000256" key="2">
    <source>
        <dbReference type="SAM" id="MobiDB-lite"/>
    </source>
</evidence>
<dbReference type="OrthoDB" id="2564267at2759"/>
<keyword evidence="4" id="KW-1185">Reference proteome</keyword>
<feature type="compositionally biased region" description="Acidic residues" evidence="2">
    <location>
        <begin position="864"/>
        <end position="875"/>
    </location>
</feature>
<dbReference type="EMBL" id="KZ819334">
    <property type="protein sequence ID" value="PWN18778.1"/>
    <property type="molecule type" value="Genomic_DNA"/>
</dbReference>
<feature type="compositionally biased region" description="Basic residues" evidence="2">
    <location>
        <begin position="52"/>
        <end position="63"/>
    </location>
</feature>
<evidence type="ECO:0000313" key="3">
    <source>
        <dbReference type="EMBL" id="PWN18778.1"/>
    </source>
</evidence>
<feature type="region of interest" description="Disordered" evidence="2">
    <location>
        <begin position="223"/>
        <end position="286"/>
    </location>
</feature>
<feature type="region of interest" description="Disordered" evidence="2">
    <location>
        <begin position="1258"/>
        <end position="1285"/>
    </location>
</feature>
<dbReference type="RefSeq" id="XP_025345938.1">
    <property type="nucleotide sequence ID" value="XM_025495409.1"/>
</dbReference>
<name>A0A316U1Q0_9BASI</name>
<feature type="region of interest" description="Disordered" evidence="2">
    <location>
        <begin position="1031"/>
        <end position="1246"/>
    </location>
</feature>
<feature type="compositionally biased region" description="Low complexity" evidence="2">
    <location>
        <begin position="851"/>
        <end position="862"/>
    </location>
</feature>